<dbReference type="PANTHER" id="PTHR22916">
    <property type="entry name" value="GLYCOSYLTRANSFERASE"/>
    <property type="match status" value="1"/>
</dbReference>
<dbReference type="CDD" id="cd00761">
    <property type="entry name" value="Glyco_tranf_GTA_type"/>
    <property type="match status" value="1"/>
</dbReference>
<proteinExistence type="predicted"/>
<dbReference type="PANTHER" id="PTHR22916:SF51">
    <property type="entry name" value="GLYCOSYLTRANSFERASE EPSH-RELATED"/>
    <property type="match status" value="1"/>
</dbReference>
<evidence type="ECO:0000313" key="4">
    <source>
        <dbReference type="EMBL" id="WWD82581.1"/>
    </source>
</evidence>
<dbReference type="Pfam" id="PF00535">
    <property type="entry name" value="Glycos_transf_2"/>
    <property type="match status" value="1"/>
</dbReference>
<protein>
    <recommendedName>
        <fullName evidence="3">Glycosyltransferase 2-like domain-containing protein</fullName>
    </recommendedName>
</protein>
<gene>
    <name evidence="4" type="ORF">TEGL_09730</name>
</gene>
<organism evidence="4 5">
    <name type="scientific">Terrisporobacter glycolicus ATCC 14880 = DSM 1288</name>
    <dbReference type="NCBI Taxonomy" id="1121315"/>
    <lineage>
        <taxon>Bacteria</taxon>
        <taxon>Bacillati</taxon>
        <taxon>Bacillota</taxon>
        <taxon>Clostridia</taxon>
        <taxon>Peptostreptococcales</taxon>
        <taxon>Peptostreptococcaceae</taxon>
        <taxon>Terrisporobacter</taxon>
    </lineage>
</organism>
<keyword evidence="1" id="KW-0328">Glycosyltransferase</keyword>
<dbReference type="RefSeq" id="WP_018590331.1">
    <property type="nucleotide sequence ID" value="NZ_CP117523.1"/>
</dbReference>
<reference evidence="4 5" key="1">
    <citation type="journal article" date="2023" name="PLoS ONE">
        <title>Genome-based metabolic and phylogenomic analysis of three Terrisporobacter species.</title>
        <authorList>
            <person name="Boer T."/>
            <person name="Bengelsdorf F.R."/>
            <person name="Bomeke M."/>
            <person name="Daniel R."/>
            <person name="Poehlein A."/>
        </authorList>
    </citation>
    <scope>NUCLEOTIDE SEQUENCE [LARGE SCALE GENOMIC DNA]</scope>
    <source>
        <strain evidence="4 5">DSM 1288</strain>
    </source>
</reference>
<evidence type="ECO:0000256" key="1">
    <source>
        <dbReference type="ARBA" id="ARBA00022676"/>
    </source>
</evidence>
<dbReference type="Gene3D" id="3.90.550.10">
    <property type="entry name" value="Spore Coat Polysaccharide Biosynthesis Protein SpsA, Chain A"/>
    <property type="match status" value="1"/>
</dbReference>
<evidence type="ECO:0000256" key="2">
    <source>
        <dbReference type="ARBA" id="ARBA00022679"/>
    </source>
</evidence>
<name>A0ABZ2ESZ0_9FIRM</name>
<evidence type="ECO:0000313" key="5">
    <source>
        <dbReference type="Proteomes" id="UP001348492"/>
    </source>
</evidence>
<sequence length="330" mass="39795">MMDKKISIVVPVYNCEQYISKCLDSLVNQSYKNIEIIIVNDGSTDGTEKICYEYKIIDSRIKIINVDNGGVSKARNIGIENSVGDFLMFCDSDDYTSTNWCKFMLENYEENNLTVCDYYNVSDGEENDFTYDRPKIDKVTKKEDFFKLKLYGINVPWNKIYNLELIKNNKIRFDEDIFIGEDLRFNIEYLDSISENIIFLKERLYYYTLSRKDCLTNRMYKDYDKQCINQYHFIKEYMEKFKTKDKYVWNIFYNNIFLELVNSFNMNLLLKDDKFIECIKKNSHVMKTTEYQLCAKNAEISPNKICKWVYRKRNYWWIYIFNSLIKLKNR</sequence>
<keyword evidence="5" id="KW-1185">Reference proteome</keyword>
<feature type="domain" description="Glycosyltransferase 2-like" evidence="3">
    <location>
        <begin position="7"/>
        <end position="166"/>
    </location>
</feature>
<evidence type="ECO:0000259" key="3">
    <source>
        <dbReference type="Pfam" id="PF00535"/>
    </source>
</evidence>
<accession>A0ABZ2ESZ0</accession>
<dbReference type="SUPFAM" id="SSF53448">
    <property type="entry name" value="Nucleotide-diphospho-sugar transferases"/>
    <property type="match status" value="1"/>
</dbReference>
<dbReference type="EMBL" id="CP117523">
    <property type="protein sequence ID" value="WWD82581.1"/>
    <property type="molecule type" value="Genomic_DNA"/>
</dbReference>
<keyword evidence="2" id="KW-0808">Transferase</keyword>
<dbReference type="InterPro" id="IPR029044">
    <property type="entry name" value="Nucleotide-diphossugar_trans"/>
</dbReference>
<dbReference type="InterPro" id="IPR001173">
    <property type="entry name" value="Glyco_trans_2-like"/>
</dbReference>
<dbReference type="Proteomes" id="UP001348492">
    <property type="component" value="Chromosome"/>
</dbReference>